<evidence type="ECO:0000256" key="1">
    <source>
        <dbReference type="ARBA" id="ARBA00004752"/>
    </source>
</evidence>
<evidence type="ECO:0000256" key="3">
    <source>
        <dbReference type="ARBA" id="ARBA00022960"/>
    </source>
</evidence>
<feature type="domain" description="L,D-TPase catalytic" evidence="7">
    <location>
        <begin position="78"/>
        <end position="185"/>
    </location>
</feature>
<evidence type="ECO:0000256" key="5">
    <source>
        <dbReference type="ARBA" id="ARBA00023316"/>
    </source>
</evidence>
<comment type="pathway">
    <text evidence="1 6">Cell wall biogenesis; peptidoglycan biosynthesis.</text>
</comment>
<proteinExistence type="predicted"/>
<dbReference type="PROSITE" id="PS52029">
    <property type="entry name" value="LD_TPASE"/>
    <property type="match status" value="1"/>
</dbReference>
<evidence type="ECO:0000256" key="2">
    <source>
        <dbReference type="ARBA" id="ARBA00022679"/>
    </source>
</evidence>
<evidence type="ECO:0000313" key="8">
    <source>
        <dbReference type="EMBL" id="GAA4806939.1"/>
    </source>
</evidence>
<dbReference type="Pfam" id="PF03734">
    <property type="entry name" value="YkuD"/>
    <property type="match status" value="1"/>
</dbReference>
<dbReference type="PANTHER" id="PTHR30582">
    <property type="entry name" value="L,D-TRANSPEPTIDASE"/>
    <property type="match status" value="1"/>
</dbReference>
<comment type="caution">
    <text evidence="8">The sequence shown here is derived from an EMBL/GenBank/DDBJ whole genome shotgun (WGS) entry which is preliminary data.</text>
</comment>
<dbReference type="InterPro" id="IPR050979">
    <property type="entry name" value="LD-transpeptidase"/>
</dbReference>
<feature type="active site" description="Proton donor/acceptor" evidence="6">
    <location>
        <position position="150"/>
    </location>
</feature>
<accession>A0ABP9CAB9</accession>
<keyword evidence="4 6" id="KW-0573">Peptidoglycan synthesis</keyword>
<evidence type="ECO:0000313" key="9">
    <source>
        <dbReference type="Proteomes" id="UP001500928"/>
    </source>
</evidence>
<name>A0ABP9CAB9_9PSEU</name>
<sequence>MSSRSRRSTPLALVTLLVTVLVTLLGAVLVGAGTAAADPAPSVPRPIADAPASGAVPAVPAVPALPATTAGTPCAADVDACVDLSSRQAWLTDGAGTVTYGPVGALGGTRKYPTPTGTFSVDYKDADHVSNLYDAAMPNSVFFAPAVAFHRGSLSQRSHGCIHLGRSASQEFFDTLSPGDTVQVVP</sequence>
<dbReference type="RefSeq" id="WP_345422424.1">
    <property type="nucleotide sequence ID" value="NZ_BAABHO010000055.1"/>
</dbReference>
<gene>
    <name evidence="8" type="ORF">GCM10023200_50710</name>
</gene>
<dbReference type="EMBL" id="BAABHO010000055">
    <property type="protein sequence ID" value="GAA4806939.1"/>
    <property type="molecule type" value="Genomic_DNA"/>
</dbReference>
<keyword evidence="5 6" id="KW-0961">Cell wall biogenesis/degradation</keyword>
<evidence type="ECO:0000256" key="6">
    <source>
        <dbReference type="PROSITE-ProRule" id="PRU01373"/>
    </source>
</evidence>
<keyword evidence="2" id="KW-0808">Transferase</keyword>
<evidence type="ECO:0000256" key="4">
    <source>
        <dbReference type="ARBA" id="ARBA00022984"/>
    </source>
</evidence>
<dbReference type="InterPro" id="IPR038063">
    <property type="entry name" value="Transpep_catalytic_dom"/>
</dbReference>
<dbReference type="Proteomes" id="UP001500928">
    <property type="component" value="Unassembled WGS sequence"/>
</dbReference>
<dbReference type="SUPFAM" id="SSF141523">
    <property type="entry name" value="L,D-transpeptidase catalytic domain-like"/>
    <property type="match status" value="1"/>
</dbReference>
<keyword evidence="3 6" id="KW-0133">Cell shape</keyword>
<dbReference type="PANTHER" id="PTHR30582:SF33">
    <property type="entry name" value="EXPORTED PROTEIN"/>
    <property type="match status" value="1"/>
</dbReference>
<feature type="active site" description="Nucleophile" evidence="6">
    <location>
        <position position="161"/>
    </location>
</feature>
<dbReference type="Gene3D" id="2.40.440.10">
    <property type="entry name" value="L,D-transpeptidase catalytic domain-like"/>
    <property type="match status" value="1"/>
</dbReference>
<evidence type="ECO:0000259" key="7">
    <source>
        <dbReference type="PROSITE" id="PS52029"/>
    </source>
</evidence>
<dbReference type="InterPro" id="IPR005490">
    <property type="entry name" value="LD_TPept_cat_dom"/>
</dbReference>
<reference evidence="9" key="1">
    <citation type="journal article" date="2019" name="Int. J. Syst. Evol. Microbiol.">
        <title>The Global Catalogue of Microorganisms (GCM) 10K type strain sequencing project: providing services to taxonomists for standard genome sequencing and annotation.</title>
        <authorList>
            <consortium name="The Broad Institute Genomics Platform"/>
            <consortium name="The Broad Institute Genome Sequencing Center for Infectious Disease"/>
            <person name="Wu L."/>
            <person name="Ma J."/>
        </authorList>
    </citation>
    <scope>NUCLEOTIDE SEQUENCE [LARGE SCALE GENOMIC DNA]</scope>
    <source>
        <strain evidence="9">JCM 17979</strain>
    </source>
</reference>
<dbReference type="CDD" id="cd16913">
    <property type="entry name" value="YkuD_like"/>
    <property type="match status" value="1"/>
</dbReference>
<keyword evidence="9" id="KW-1185">Reference proteome</keyword>
<organism evidence="8 9">
    <name type="scientific">Actinomycetospora chlora</name>
    <dbReference type="NCBI Taxonomy" id="663608"/>
    <lineage>
        <taxon>Bacteria</taxon>
        <taxon>Bacillati</taxon>
        <taxon>Actinomycetota</taxon>
        <taxon>Actinomycetes</taxon>
        <taxon>Pseudonocardiales</taxon>
        <taxon>Pseudonocardiaceae</taxon>
        <taxon>Actinomycetospora</taxon>
    </lineage>
</organism>
<protein>
    <recommendedName>
        <fullName evidence="7">L,D-TPase catalytic domain-containing protein</fullName>
    </recommendedName>
</protein>